<dbReference type="FunFam" id="3.40.50.1470:FF:000001">
    <property type="entry name" value="Peptidyl-tRNA hydrolase"/>
    <property type="match status" value="1"/>
</dbReference>
<evidence type="ECO:0000256" key="1">
    <source>
        <dbReference type="ARBA" id="ARBA00013260"/>
    </source>
</evidence>
<evidence type="ECO:0000256" key="8">
    <source>
        <dbReference type="RuleBase" id="RU000673"/>
    </source>
</evidence>
<feature type="binding site" evidence="7">
    <location>
        <position position="61"/>
    </location>
    <ligand>
        <name>tRNA</name>
        <dbReference type="ChEBI" id="CHEBI:17843"/>
    </ligand>
</feature>
<gene>
    <name evidence="7" type="primary">pth</name>
    <name evidence="10" type="ordered locus">Marky_0397</name>
</gene>
<organism evidence="10 11">
    <name type="scientific">Marinithermus hydrothermalis (strain DSM 14884 / JCM 11576 / T1)</name>
    <dbReference type="NCBI Taxonomy" id="869210"/>
    <lineage>
        <taxon>Bacteria</taxon>
        <taxon>Thermotogati</taxon>
        <taxon>Deinococcota</taxon>
        <taxon>Deinococci</taxon>
        <taxon>Thermales</taxon>
        <taxon>Thermaceae</taxon>
        <taxon>Marinithermus</taxon>
    </lineage>
</organism>
<evidence type="ECO:0000256" key="5">
    <source>
        <dbReference type="ARBA" id="ARBA00038063"/>
    </source>
</evidence>
<sequence>MDAFLIVGLGNPGPRYARTRHNVGFMILDRLDQDLGLDWRTRGNALVARWGAGWLMKPLTYMNLSGEAVAPFVRYYRIPLARLLVVHDDLDLPLGRLRFRARGSSGGQRGVASIIAHLGSEAFPRLKVGIGRPPAGWSAPDWVLSPFNPEELPLVTRVVDRAAEGVRVWLEEGLARAQQRYNGLDLAQEADLDV</sequence>
<dbReference type="Pfam" id="PF01195">
    <property type="entry name" value="Pept_tRNA_hydro"/>
    <property type="match status" value="1"/>
</dbReference>
<accession>F2NKW1</accession>
<dbReference type="EMBL" id="CP002630">
    <property type="protein sequence ID" value="AEB11150.1"/>
    <property type="molecule type" value="Genomic_DNA"/>
</dbReference>
<dbReference type="SUPFAM" id="SSF53178">
    <property type="entry name" value="Peptidyl-tRNA hydrolase-like"/>
    <property type="match status" value="1"/>
</dbReference>
<comment type="function">
    <text evidence="7">Catalyzes the release of premature peptidyl moieties from peptidyl-tRNA molecules trapped in stalled 50S ribosomal subunits, and thus maintains levels of free tRNAs and 50S ribosomes.</text>
</comment>
<comment type="subcellular location">
    <subcellularLocation>
        <location evidence="7">Cytoplasm</location>
    </subcellularLocation>
</comment>
<keyword evidence="3 7" id="KW-0378">Hydrolase</keyword>
<feature type="site" description="Discriminates between blocked and unblocked aminoacyl-tRNA" evidence="7">
    <location>
        <position position="11"/>
    </location>
</feature>
<dbReference type="InterPro" id="IPR036416">
    <property type="entry name" value="Pept_tRNA_hydro_sf"/>
</dbReference>
<keyword evidence="4 7" id="KW-0694">RNA-binding</keyword>
<dbReference type="KEGG" id="mhd:Marky_0397"/>
<comment type="subunit">
    <text evidence="7">Monomer.</text>
</comment>
<dbReference type="STRING" id="869210.Marky_0397"/>
<evidence type="ECO:0000256" key="9">
    <source>
        <dbReference type="RuleBase" id="RU004320"/>
    </source>
</evidence>
<dbReference type="PROSITE" id="PS01195">
    <property type="entry name" value="PEPT_TRNA_HYDROL_1"/>
    <property type="match status" value="1"/>
</dbReference>
<dbReference type="RefSeq" id="WP_013703205.1">
    <property type="nucleotide sequence ID" value="NC_015387.1"/>
</dbReference>
<dbReference type="GO" id="GO:0006515">
    <property type="term" value="P:protein quality control for misfolded or incompletely synthesized proteins"/>
    <property type="evidence" value="ECO:0007669"/>
    <property type="project" value="UniProtKB-UniRule"/>
</dbReference>
<evidence type="ECO:0000256" key="2">
    <source>
        <dbReference type="ARBA" id="ARBA00022555"/>
    </source>
</evidence>
<evidence type="ECO:0000256" key="7">
    <source>
        <dbReference type="HAMAP-Rule" id="MF_00083"/>
    </source>
</evidence>
<dbReference type="HAMAP" id="MF_00083">
    <property type="entry name" value="Pept_tRNA_hydro_bact"/>
    <property type="match status" value="1"/>
</dbReference>
<keyword evidence="7" id="KW-0963">Cytoplasm</keyword>
<comment type="function">
    <text evidence="7">Hydrolyzes ribosome-free peptidyl-tRNAs (with 1 or more amino acids incorporated), which drop off the ribosome during protein synthesis, or as a result of ribosome stalling.</text>
</comment>
<evidence type="ECO:0000313" key="11">
    <source>
        <dbReference type="Proteomes" id="UP000007030"/>
    </source>
</evidence>
<evidence type="ECO:0000256" key="3">
    <source>
        <dbReference type="ARBA" id="ARBA00022801"/>
    </source>
</evidence>
<feature type="binding site" evidence="7">
    <location>
        <position position="63"/>
    </location>
    <ligand>
        <name>tRNA</name>
        <dbReference type="ChEBI" id="CHEBI:17843"/>
    </ligand>
</feature>
<evidence type="ECO:0000256" key="4">
    <source>
        <dbReference type="ARBA" id="ARBA00022884"/>
    </source>
</evidence>
<dbReference type="InterPro" id="IPR001328">
    <property type="entry name" value="Pept_tRNA_hydro"/>
</dbReference>
<dbReference type="PANTHER" id="PTHR17224">
    <property type="entry name" value="PEPTIDYL-TRNA HYDROLASE"/>
    <property type="match status" value="1"/>
</dbReference>
<dbReference type="GO" id="GO:0072344">
    <property type="term" value="P:rescue of stalled ribosome"/>
    <property type="evidence" value="ECO:0007669"/>
    <property type="project" value="UniProtKB-UniRule"/>
</dbReference>
<dbReference type="HOGENOM" id="CLU_062456_4_1_0"/>
<comment type="catalytic activity">
    <reaction evidence="7 8">
        <text>an N-acyl-L-alpha-aminoacyl-tRNA + H2O = an N-acyl-L-amino acid + a tRNA + H(+)</text>
        <dbReference type="Rhea" id="RHEA:54448"/>
        <dbReference type="Rhea" id="RHEA-COMP:10123"/>
        <dbReference type="Rhea" id="RHEA-COMP:13883"/>
        <dbReference type="ChEBI" id="CHEBI:15377"/>
        <dbReference type="ChEBI" id="CHEBI:15378"/>
        <dbReference type="ChEBI" id="CHEBI:59874"/>
        <dbReference type="ChEBI" id="CHEBI:78442"/>
        <dbReference type="ChEBI" id="CHEBI:138191"/>
        <dbReference type="EC" id="3.1.1.29"/>
    </reaction>
</comment>
<dbReference type="GO" id="GO:0004045">
    <property type="term" value="F:peptidyl-tRNA hydrolase activity"/>
    <property type="evidence" value="ECO:0007669"/>
    <property type="project" value="UniProtKB-UniRule"/>
</dbReference>
<dbReference type="Gene3D" id="3.40.50.1470">
    <property type="entry name" value="Peptidyl-tRNA hydrolase"/>
    <property type="match status" value="1"/>
</dbReference>
<dbReference type="GO" id="GO:0005737">
    <property type="term" value="C:cytoplasm"/>
    <property type="evidence" value="ECO:0007669"/>
    <property type="project" value="UniProtKB-SubCell"/>
</dbReference>
<evidence type="ECO:0000313" key="10">
    <source>
        <dbReference type="EMBL" id="AEB11150.1"/>
    </source>
</evidence>
<proteinExistence type="inferred from homology"/>
<dbReference type="CDD" id="cd00462">
    <property type="entry name" value="PTH"/>
    <property type="match status" value="1"/>
</dbReference>
<dbReference type="EC" id="3.1.1.29" evidence="1 7"/>
<dbReference type="GO" id="GO:0000049">
    <property type="term" value="F:tRNA binding"/>
    <property type="evidence" value="ECO:0007669"/>
    <property type="project" value="UniProtKB-UniRule"/>
</dbReference>
<comment type="caution">
    <text evidence="7">Lacks conserved residue(s) required for the propagation of feature annotation.</text>
</comment>
<dbReference type="InterPro" id="IPR018171">
    <property type="entry name" value="Pept_tRNA_hydro_CS"/>
</dbReference>
<feature type="active site" description="Proton acceptor" evidence="7">
    <location>
        <position position="21"/>
    </location>
</feature>
<dbReference type="eggNOG" id="COG0193">
    <property type="taxonomic scope" value="Bacteria"/>
</dbReference>
<keyword evidence="11" id="KW-1185">Reference proteome</keyword>
<feature type="site" description="Stabilizes the basic form of H active site to accept a proton" evidence="7">
    <location>
        <position position="88"/>
    </location>
</feature>
<protein>
    <recommendedName>
        <fullName evidence="6 7">Peptidyl-tRNA hydrolase</fullName>
        <shortName evidence="7">Pth</shortName>
        <ecNumber evidence="1 7">3.1.1.29</ecNumber>
    </recommendedName>
</protein>
<evidence type="ECO:0000256" key="6">
    <source>
        <dbReference type="ARBA" id="ARBA00050038"/>
    </source>
</evidence>
<dbReference type="OrthoDB" id="9800507at2"/>
<dbReference type="PANTHER" id="PTHR17224:SF1">
    <property type="entry name" value="PEPTIDYL-TRNA HYDROLASE"/>
    <property type="match status" value="1"/>
</dbReference>
<comment type="similarity">
    <text evidence="5 7 9">Belongs to the PTH family.</text>
</comment>
<keyword evidence="2 7" id="KW-0820">tRNA-binding</keyword>
<feature type="binding site" evidence="7">
    <location>
        <position position="16"/>
    </location>
    <ligand>
        <name>tRNA</name>
        <dbReference type="ChEBI" id="CHEBI:17843"/>
    </ligand>
</feature>
<dbReference type="AlphaFoldDB" id="F2NKW1"/>
<name>F2NKW1_MARHT</name>
<dbReference type="NCBIfam" id="TIGR00447">
    <property type="entry name" value="pth"/>
    <property type="match status" value="1"/>
</dbReference>
<reference evidence="10 11" key="1">
    <citation type="journal article" date="2012" name="Stand. Genomic Sci.">
        <title>Complete genome sequence of the aerobic, heterotroph Marinithermus hydrothermalis type strain (T1(T)) from a deep-sea hydrothermal vent chimney.</title>
        <authorList>
            <person name="Copeland A."/>
            <person name="Gu W."/>
            <person name="Yasawong M."/>
            <person name="Lapidus A."/>
            <person name="Lucas S."/>
            <person name="Deshpande S."/>
            <person name="Pagani I."/>
            <person name="Tapia R."/>
            <person name="Cheng J.F."/>
            <person name="Goodwin L.A."/>
            <person name="Pitluck S."/>
            <person name="Liolios K."/>
            <person name="Ivanova N."/>
            <person name="Mavromatis K."/>
            <person name="Mikhailova N."/>
            <person name="Pati A."/>
            <person name="Chen A."/>
            <person name="Palaniappan K."/>
            <person name="Land M."/>
            <person name="Pan C."/>
            <person name="Brambilla E.M."/>
            <person name="Rohde M."/>
            <person name="Tindall B.J."/>
            <person name="Sikorski J."/>
            <person name="Goker M."/>
            <person name="Detter J.C."/>
            <person name="Bristow J."/>
            <person name="Eisen J.A."/>
            <person name="Markowitz V."/>
            <person name="Hugenholtz P."/>
            <person name="Kyrpides N.C."/>
            <person name="Klenk H.P."/>
            <person name="Woyke T."/>
        </authorList>
    </citation>
    <scope>NUCLEOTIDE SEQUENCE [LARGE SCALE GENOMIC DNA]</scope>
    <source>
        <strain evidence="11">DSM 14884 / JCM 11576 / T1</strain>
    </source>
</reference>
<dbReference type="Proteomes" id="UP000007030">
    <property type="component" value="Chromosome"/>
</dbReference>